<dbReference type="EMBL" id="JBEDUW010000004">
    <property type="protein sequence ID" value="KAK9931333.1"/>
    <property type="molecule type" value="Genomic_DNA"/>
</dbReference>
<proteinExistence type="predicted"/>
<dbReference type="AlphaFoldDB" id="A0AAW1X5M6"/>
<evidence type="ECO:0000256" key="1">
    <source>
        <dbReference type="SAM" id="MobiDB-lite"/>
    </source>
</evidence>
<protein>
    <submittedName>
        <fullName evidence="2">Uncharacterized protein</fullName>
    </submittedName>
</protein>
<dbReference type="Proteomes" id="UP001457282">
    <property type="component" value="Unassembled WGS sequence"/>
</dbReference>
<evidence type="ECO:0000313" key="3">
    <source>
        <dbReference type="Proteomes" id="UP001457282"/>
    </source>
</evidence>
<sequence length="94" mass="10530">MRKPMTGLHVEASGGGSGHGGALCLVVARRGLDWEIRGVDDVRGWWQLQRQDSSASARAWWSEKLTVDRACDLIAAATTLLWLWRWIEHGLDCE</sequence>
<gene>
    <name evidence="2" type="ORF">M0R45_018610</name>
</gene>
<accession>A0AAW1X5M6</accession>
<name>A0AAW1X5M6_RUBAR</name>
<evidence type="ECO:0000313" key="2">
    <source>
        <dbReference type="EMBL" id="KAK9931333.1"/>
    </source>
</evidence>
<feature type="region of interest" description="Disordered" evidence="1">
    <location>
        <begin position="1"/>
        <end position="21"/>
    </location>
</feature>
<keyword evidence="3" id="KW-1185">Reference proteome</keyword>
<reference evidence="2 3" key="1">
    <citation type="journal article" date="2023" name="G3 (Bethesda)">
        <title>A chromosome-length genome assembly and annotation of blackberry (Rubus argutus, cv. 'Hillquist').</title>
        <authorList>
            <person name="Bruna T."/>
            <person name="Aryal R."/>
            <person name="Dudchenko O."/>
            <person name="Sargent D.J."/>
            <person name="Mead D."/>
            <person name="Buti M."/>
            <person name="Cavallini A."/>
            <person name="Hytonen T."/>
            <person name="Andres J."/>
            <person name="Pham M."/>
            <person name="Weisz D."/>
            <person name="Mascagni F."/>
            <person name="Usai G."/>
            <person name="Natali L."/>
            <person name="Bassil N."/>
            <person name="Fernandez G.E."/>
            <person name="Lomsadze A."/>
            <person name="Armour M."/>
            <person name="Olukolu B."/>
            <person name="Poorten T."/>
            <person name="Britton C."/>
            <person name="Davik J."/>
            <person name="Ashrafi H."/>
            <person name="Aiden E.L."/>
            <person name="Borodovsky M."/>
            <person name="Worthington M."/>
        </authorList>
    </citation>
    <scope>NUCLEOTIDE SEQUENCE [LARGE SCALE GENOMIC DNA]</scope>
    <source>
        <strain evidence="2">PI 553951</strain>
    </source>
</reference>
<comment type="caution">
    <text evidence="2">The sequence shown here is derived from an EMBL/GenBank/DDBJ whole genome shotgun (WGS) entry which is preliminary data.</text>
</comment>
<organism evidence="2 3">
    <name type="scientific">Rubus argutus</name>
    <name type="common">Southern blackberry</name>
    <dbReference type="NCBI Taxonomy" id="59490"/>
    <lineage>
        <taxon>Eukaryota</taxon>
        <taxon>Viridiplantae</taxon>
        <taxon>Streptophyta</taxon>
        <taxon>Embryophyta</taxon>
        <taxon>Tracheophyta</taxon>
        <taxon>Spermatophyta</taxon>
        <taxon>Magnoliopsida</taxon>
        <taxon>eudicotyledons</taxon>
        <taxon>Gunneridae</taxon>
        <taxon>Pentapetalae</taxon>
        <taxon>rosids</taxon>
        <taxon>fabids</taxon>
        <taxon>Rosales</taxon>
        <taxon>Rosaceae</taxon>
        <taxon>Rosoideae</taxon>
        <taxon>Rosoideae incertae sedis</taxon>
        <taxon>Rubus</taxon>
    </lineage>
</organism>